<accession>A0AAE3XBR9</accession>
<comment type="caution">
    <text evidence="1">The sequence shown here is derived from an EMBL/GenBank/DDBJ whole genome shotgun (WGS) entry which is preliminary data.</text>
</comment>
<reference evidence="1" key="1">
    <citation type="submission" date="2023-07" db="EMBL/GenBank/DDBJ databases">
        <title>Sorghum-associated microbial communities from plants grown in Nebraska, USA.</title>
        <authorList>
            <person name="Schachtman D."/>
        </authorList>
    </citation>
    <scope>NUCLEOTIDE SEQUENCE</scope>
    <source>
        <strain evidence="1">BE330</strain>
    </source>
</reference>
<name>A0AAE3XBR9_9DEIO</name>
<evidence type="ECO:0000313" key="2">
    <source>
        <dbReference type="Proteomes" id="UP001185331"/>
    </source>
</evidence>
<dbReference type="AlphaFoldDB" id="A0AAE3XBR9"/>
<dbReference type="EMBL" id="JAVDQK010000004">
    <property type="protein sequence ID" value="MDR6218381.1"/>
    <property type="molecule type" value="Genomic_DNA"/>
</dbReference>
<sequence length="201" mass="21398">MRGEPLMEAFLLLVLRGQCPHAHTFMSSAEAYAAAGTVMQEALRGTDHPDAAAVQTLLEQADAQGALRMWRECGLGVRGAVDLWVVPQPLPQGALRTANTRRAFITLAQEPVGATRTLRWALDAGSGVHFLVISEAGQHQELALTSLPPGTATDLAALRGSRVQDGNYATVERTLTEFSLAAEQGASLTYIQPEGAACHLN</sequence>
<dbReference type="RefSeq" id="WP_309854816.1">
    <property type="nucleotide sequence ID" value="NZ_JAVDQJ010000005.1"/>
</dbReference>
<organism evidence="1 2">
    <name type="scientific">Deinococcus soli</name>
    <name type="common">ex Cha et al. 2016</name>
    <dbReference type="NCBI Taxonomy" id="1309411"/>
    <lineage>
        <taxon>Bacteria</taxon>
        <taxon>Thermotogati</taxon>
        <taxon>Deinococcota</taxon>
        <taxon>Deinococci</taxon>
        <taxon>Deinococcales</taxon>
        <taxon>Deinococcaceae</taxon>
        <taxon>Deinococcus</taxon>
    </lineage>
</organism>
<gene>
    <name evidence="1" type="ORF">J2Y00_001944</name>
</gene>
<evidence type="ECO:0000313" key="1">
    <source>
        <dbReference type="EMBL" id="MDR6218381.1"/>
    </source>
</evidence>
<protein>
    <submittedName>
        <fullName evidence="1">Uncharacterized protein</fullName>
    </submittedName>
</protein>
<dbReference type="Proteomes" id="UP001185331">
    <property type="component" value="Unassembled WGS sequence"/>
</dbReference>
<proteinExistence type="predicted"/>